<evidence type="ECO:0000259" key="6">
    <source>
        <dbReference type="PROSITE" id="PS51352"/>
    </source>
</evidence>
<dbReference type="InterPro" id="IPR036249">
    <property type="entry name" value="Thioredoxin-like_sf"/>
</dbReference>
<dbReference type="OrthoDB" id="9784686at2"/>
<evidence type="ECO:0000256" key="5">
    <source>
        <dbReference type="ARBA" id="ARBA00023284"/>
    </source>
</evidence>
<dbReference type="Proteomes" id="UP000193136">
    <property type="component" value="Unassembled WGS sequence"/>
</dbReference>
<name>A0A1X0Y5B7_9BACT</name>
<reference evidence="7 8" key="1">
    <citation type="submission" date="2017-03" db="EMBL/GenBank/DDBJ databases">
        <title>Genome sequence of Geothermobacter sp. EPR-M, Deep-Sea Iron Reducer.</title>
        <authorList>
            <person name="Tully B."/>
            <person name="Savalia P."/>
            <person name="Abuyen K."/>
            <person name="Baughan C."/>
            <person name="Romero E."/>
            <person name="Ronkowski C."/>
            <person name="Torres B."/>
            <person name="Tremblay J."/>
            <person name="Trujillo A."/>
            <person name="Tyler M."/>
            <person name="Perez-Rodriguez I."/>
            <person name="Amend J."/>
        </authorList>
    </citation>
    <scope>NUCLEOTIDE SEQUENCE [LARGE SCALE GENOMIC DNA]</scope>
    <source>
        <strain evidence="7 8">EPR-M</strain>
    </source>
</reference>
<dbReference type="PANTHER" id="PTHR13887">
    <property type="entry name" value="GLUTATHIONE S-TRANSFERASE KAPPA"/>
    <property type="match status" value="1"/>
</dbReference>
<keyword evidence="3" id="KW-0560">Oxidoreductase</keyword>
<comment type="similarity">
    <text evidence="1">Belongs to the thioredoxin family. DsbA subfamily.</text>
</comment>
<keyword evidence="8" id="KW-1185">Reference proteome</keyword>
<sequence length="293" mass="32647">MLAVHPRFEGKEGFMSSRMLLLLLLLLLCLPVGAVRAEVEGRTVRTVDLPETARQVVISPGGRSYFVLGAEKLYLYSIDGRQIGSVEIGSDVVGITPQSDGLVLLHRKGKQRLEYLSLDVIQQIDTTDSPVRGNLDAPVTIVVFDDFQCPYCARLAPTLKKVLANNPQNVRMVLKNFPLSMHRYARAAAVAAEAAGRQGKFWEMHDQLFANYNQLNEQKIDDLARQIGLDMKRFNEDRKDAAIQAAISRDQEQGSALGVRGTPTVFINGRLLRDRSERGFQQVIDAELAKLKK</sequence>
<keyword evidence="4" id="KW-1015">Disulfide bond</keyword>
<evidence type="ECO:0000256" key="3">
    <source>
        <dbReference type="ARBA" id="ARBA00023002"/>
    </source>
</evidence>
<dbReference type="SUPFAM" id="SSF52833">
    <property type="entry name" value="Thioredoxin-like"/>
    <property type="match status" value="1"/>
</dbReference>
<organism evidence="7 8">
    <name type="scientific">Geothermobacter hydrogeniphilus</name>
    <dbReference type="NCBI Taxonomy" id="1969733"/>
    <lineage>
        <taxon>Bacteria</taxon>
        <taxon>Pseudomonadati</taxon>
        <taxon>Thermodesulfobacteriota</taxon>
        <taxon>Desulfuromonadia</taxon>
        <taxon>Desulfuromonadales</taxon>
        <taxon>Geothermobacteraceae</taxon>
        <taxon>Geothermobacter</taxon>
    </lineage>
</organism>
<gene>
    <name evidence="7" type="ORF">B5V00_08245</name>
</gene>
<comment type="caution">
    <text evidence="7">The sequence shown here is derived from an EMBL/GenBank/DDBJ whole genome shotgun (WGS) entry which is preliminary data.</text>
</comment>
<dbReference type="EMBL" id="NAAD01000009">
    <property type="protein sequence ID" value="ORJ60234.1"/>
    <property type="molecule type" value="Genomic_DNA"/>
</dbReference>
<evidence type="ECO:0000256" key="1">
    <source>
        <dbReference type="ARBA" id="ARBA00005791"/>
    </source>
</evidence>
<dbReference type="PROSITE" id="PS51352">
    <property type="entry name" value="THIOREDOXIN_2"/>
    <property type="match status" value="1"/>
</dbReference>
<feature type="domain" description="Thioredoxin" evidence="6">
    <location>
        <begin position="102"/>
        <end position="289"/>
    </location>
</feature>
<dbReference type="InterPro" id="IPR013766">
    <property type="entry name" value="Thioredoxin_domain"/>
</dbReference>
<dbReference type="GO" id="GO:0016491">
    <property type="term" value="F:oxidoreductase activity"/>
    <property type="evidence" value="ECO:0007669"/>
    <property type="project" value="UniProtKB-KW"/>
</dbReference>
<dbReference type="AlphaFoldDB" id="A0A1X0Y5B7"/>
<dbReference type="PANTHER" id="PTHR13887:SF14">
    <property type="entry name" value="DISULFIDE BOND FORMATION PROTEIN D"/>
    <property type="match status" value="1"/>
</dbReference>
<evidence type="ECO:0000313" key="8">
    <source>
        <dbReference type="Proteomes" id="UP000193136"/>
    </source>
</evidence>
<dbReference type="Gene3D" id="3.40.30.10">
    <property type="entry name" value="Glutaredoxin"/>
    <property type="match status" value="1"/>
</dbReference>
<accession>A0A1X0Y5B7</accession>
<protein>
    <recommendedName>
        <fullName evidence="6">Thioredoxin domain-containing protein</fullName>
    </recommendedName>
</protein>
<keyword evidence="5" id="KW-0676">Redox-active center</keyword>
<dbReference type="Pfam" id="PF13462">
    <property type="entry name" value="Thioredoxin_4"/>
    <property type="match status" value="1"/>
</dbReference>
<evidence type="ECO:0000256" key="2">
    <source>
        <dbReference type="ARBA" id="ARBA00022729"/>
    </source>
</evidence>
<dbReference type="InterPro" id="IPR012336">
    <property type="entry name" value="Thioredoxin-like_fold"/>
</dbReference>
<proteinExistence type="inferred from homology"/>
<evidence type="ECO:0000313" key="7">
    <source>
        <dbReference type="EMBL" id="ORJ60234.1"/>
    </source>
</evidence>
<dbReference type="STRING" id="1969733.B5V00_08245"/>
<keyword evidence="2" id="KW-0732">Signal</keyword>
<evidence type="ECO:0000256" key="4">
    <source>
        <dbReference type="ARBA" id="ARBA00023157"/>
    </source>
</evidence>